<evidence type="ECO:0000313" key="1">
    <source>
        <dbReference type="EMBL" id="OLQ02355.1"/>
    </source>
</evidence>
<gene>
    <name evidence="1" type="ORF">AK812_SmicGene14792</name>
</gene>
<name>A0A1Q9E4L4_SYMMI</name>
<dbReference type="OrthoDB" id="418398at2759"/>
<dbReference type="AlphaFoldDB" id="A0A1Q9E4L4"/>
<sequence length="326" mass="37446">MLLLVRETLMLKGKTHDRIGEVVGWIQRVLQTGKFPNTNIDGKAWAAGSIEASRANRDFAGGYKFAFSAFKGDWEARVQIHKLQRSYLHNNICEHCPACKTDNAFNYRNFAPDAPYTQVCFTHAQYLLMNPPELHSSWVNVPGWTKGVACLVVPSLVCAHIEKKIGDGIRLQDLNSELEGRVWKHYKIWCRQCKVPGCGHRFNLSRFGRESWVTYPELHSCYKAYTVKMMIYWVHAFLSDEDVGVPGGDDRIHVSYSLSKMQWLFDRSGSFLATSVKEDAVRWEHCYQDEDLMKQIGNIASSTHPFTMDKVSCSRYRAMLEFGDIW</sequence>
<dbReference type="EMBL" id="LSRX01000265">
    <property type="protein sequence ID" value="OLQ02355.1"/>
    <property type="molecule type" value="Genomic_DNA"/>
</dbReference>
<reference evidence="1 2" key="1">
    <citation type="submission" date="2016-02" db="EMBL/GenBank/DDBJ databases">
        <title>Genome analysis of coral dinoflagellate symbionts highlights evolutionary adaptations to a symbiotic lifestyle.</title>
        <authorList>
            <person name="Aranda M."/>
            <person name="Li Y."/>
            <person name="Liew Y.J."/>
            <person name="Baumgarten S."/>
            <person name="Simakov O."/>
            <person name="Wilson M."/>
            <person name="Piel J."/>
            <person name="Ashoor H."/>
            <person name="Bougouffa S."/>
            <person name="Bajic V.B."/>
            <person name="Ryu T."/>
            <person name="Ravasi T."/>
            <person name="Bayer T."/>
            <person name="Micklem G."/>
            <person name="Kim H."/>
            <person name="Bhak J."/>
            <person name="Lajeunesse T.C."/>
            <person name="Voolstra C.R."/>
        </authorList>
    </citation>
    <scope>NUCLEOTIDE SEQUENCE [LARGE SCALE GENOMIC DNA]</scope>
    <source>
        <strain evidence="1 2">CCMP2467</strain>
    </source>
</reference>
<proteinExistence type="predicted"/>
<accession>A0A1Q9E4L4</accession>
<protein>
    <submittedName>
        <fullName evidence="1">Uncharacterized protein</fullName>
    </submittedName>
</protein>
<dbReference type="Proteomes" id="UP000186817">
    <property type="component" value="Unassembled WGS sequence"/>
</dbReference>
<dbReference type="OMA" id="HNNICEH"/>
<organism evidence="1 2">
    <name type="scientific">Symbiodinium microadriaticum</name>
    <name type="common">Dinoflagellate</name>
    <name type="synonym">Zooxanthella microadriatica</name>
    <dbReference type="NCBI Taxonomy" id="2951"/>
    <lineage>
        <taxon>Eukaryota</taxon>
        <taxon>Sar</taxon>
        <taxon>Alveolata</taxon>
        <taxon>Dinophyceae</taxon>
        <taxon>Suessiales</taxon>
        <taxon>Symbiodiniaceae</taxon>
        <taxon>Symbiodinium</taxon>
    </lineage>
</organism>
<keyword evidence="2" id="KW-1185">Reference proteome</keyword>
<evidence type="ECO:0000313" key="2">
    <source>
        <dbReference type="Proteomes" id="UP000186817"/>
    </source>
</evidence>
<comment type="caution">
    <text evidence="1">The sequence shown here is derived from an EMBL/GenBank/DDBJ whole genome shotgun (WGS) entry which is preliminary data.</text>
</comment>